<gene>
    <name evidence="1" type="ORF">NCTC11343_01282</name>
</gene>
<reference evidence="1 2" key="1">
    <citation type="submission" date="2018-06" db="EMBL/GenBank/DDBJ databases">
        <authorList>
            <consortium name="Pathogen Informatics"/>
            <person name="Doyle S."/>
        </authorList>
    </citation>
    <scope>NUCLEOTIDE SEQUENCE [LARGE SCALE GENOMIC DNA]</scope>
    <source>
        <strain evidence="1 2">NCTC11343</strain>
    </source>
</reference>
<dbReference type="EMBL" id="UAUU01000003">
    <property type="protein sequence ID" value="SPZ84738.1"/>
    <property type="molecule type" value="Genomic_DNA"/>
</dbReference>
<dbReference type="AlphaFoldDB" id="A0A2X2IS01"/>
<dbReference type="Proteomes" id="UP000251241">
    <property type="component" value="Unassembled WGS sequence"/>
</dbReference>
<accession>A0A2X2IS01</accession>
<protein>
    <submittedName>
        <fullName evidence="1">Uncharacterized protein</fullName>
    </submittedName>
</protein>
<evidence type="ECO:0000313" key="1">
    <source>
        <dbReference type="EMBL" id="SPZ84738.1"/>
    </source>
</evidence>
<name>A0A2X2IS01_SPHMU</name>
<sequence>MGWHYYKERPVFEKFYLKYSFNNSIGQYSRNNNPKLFEYNDK</sequence>
<evidence type="ECO:0000313" key="2">
    <source>
        <dbReference type="Proteomes" id="UP000251241"/>
    </source>
</evidence>
<proteinExistence type="predicted"/>
<organism evidence="1 2">
    <name type="scientific">Sphingobacterium multivorum</name>
    <dbReference type="NCBI Taxonomy" id="28454"/>
    <lineage>
        <taxon>Bacteria</taxon>
        <taxon>Pseudomonadati</taxon>
        <taxon>Bacteroidota</taxon>
        <taxon>Sphingobacteriia</taxon>
        <taxon>Sphingobacteriales</taxon>
        <taxon>Sphingobacteriaceae</taxon>
        <taxon>Sphingobacterium</taxon>
    </lineage>
</organism>